<evidence type="ECO:0000313" key="2">
    <source>
        <dbReference type="EnsemblProtists" id="EOD13702"/>
    </source>
</evidence>
<dbReference type="PaxDb" id="2903-EOD13702"/>
<feature type="region of interest" description="Disordered" evidence="1">
    <location>
        <begin position="73"/>
        <end position="92"/>
    </location>
</feature>
<dbReference type="KEGG" id="ehx:EMIHUDRAFT_450724"/>
<dbReference type="EnsemblProtists" id="EOD13702">
    <property type="protein sequence ID" value="EOD13702"/>
    <property type="gene ID" value="EMIHUDRAFT_459502"/>
</dbReference>
<dbReference type="HOGENOM" id="CLU_1681208_0_0_1"/>
<accession>A0A0D3IR17</accession>
<dbReference type="GeneID" id="17259851"/>
<dbReference type="RefSeq" id="XP_005766131.1">
    <property type="nucleotide sequence ID" value="XM_005766074.1"/>
</dbReference>
<dbReference type="RefSeq" id="XP_005774654.1">
    <property type="nucleotide sequence ID" value="XM_005774597.1"/>
</dbReference>
<keyword evidence="3" id="KW-1185">Reference proteome</keyword>
<feature type="region of interest" description="Disordered" evidence="1">
    <location>
        <begin position="137"/>
        <end position="157"/>
    </location>
</feature>
<organism evidence="2 3">
    <name type="scientific">Emiliania huxleyi (strain CCMP1516)</name>
    <dbReference type="NCBI Taxonomy" id="280463"/>
    <lineage>
        <taxon>Eukaryota</taxon>
        <taxon>Haptista</taxon>
        <taxon>Haptophyta</taxon>
        <taxon>Prymnesiophyceae</taxon>
        <taxon>Isochrysidales</taxon>
        <taxon>Noelaerhabdaceae</taxon>
        <taxon>Emiliania</taxon>
    </lineage>
</organism>
<proteinExistence type="predicted"/>
<dbReference type="Proteomes" id="UP000013827">
    <property type="component" value="Unassembled WGS sequence"/>
</dbReference>
<dbReference type="GeneID" id="17267772"/>
<evidence type="ECO:0000313" key="3">
    <source>
        <dbReference type="Proteomes" id="UP000013827"/>
    </source>
</evidence>
<dbReference type="AlphaFoldDB" id="A0A0D3IR17"/>
<dbReference type="KEGG" id="ehx:EMIHUDRAFT_459502"/>
<dbReference type="EnsemblProtists" id="EOD22225">
    <property type="protein sequence ID" value="EOD22225"/>
    <property type="gene ID" value="EMIHUDRAFT_450724"/>
</dbReference>
<name>A0A0D3IR17_EMIH1</name>
<reference evidence="2" key="2">
    <citation type="submission" date="2024-10" db="UniProtKB">
        <authorList>
            <consortium name="EnsemblProtists"/>
        </authorList>
    </citation>
    <scope>IDENTIFICATION</scope>
</reference>
<reference evidence="3" key="1">
    <citation type="journal article" date="2013" name="Nature">
        <title>Pan genome of the phytoplankton Emiliania underpins its global distribution.</title>
        <authorList>
            <person name="Read B.A."/>
            <person name="Kegel J."/>
            <person name="Klute M.J."/>
            <person name="Kuo A."/>
            <person name="Lefebvre S.C."/>
            <person name="Maumus F."/>
            <person name="Mayer C."/>
            <person name="Miller J."/>
            <person name="Monier A."/>
            <person name="Salamov A."/>
            <person name="Young J."/>
            <person name="Aguilar M."/>
            <person name="Claverie J.M."/>
            <person name="Frickenhaus S."/>
            <person name="Gonzalez K."/>
            <person name="Herman E.K."/>
            <person name="Lin Y.C."/>
            <person name="Napier J."/>
            <person name="Ogata H."/>
            <person name="Sarno A.F."/>
            <person name="Shmutz J."/>
            <person name="Schroeder D."/>
            <person name="de Vargas C."/>
            <person name="Verret F."/>
            <person name="von Dassow P."/>
            <person name="Valentin K."/>
            <person name="Van de Peer Y."/>
            <person name="Wheeler G."/>
            <person name="Dacks J.B."/>
            <person name="Delwiche C.F."/>
            <person name="Dyhrman S.T."/>
            <person name="Glockner G."/>
            <person name="John U."/>
            <person name="Richards T."/>
            <person name="Worden A.Z."/>
            <person name="Zhang X."/>
            <person name="Grigoriev I.V."/>
            <person name="Allen A.E."/>
            <person name="Bidle K."/>
            <person name="Borodovsky M."/>
            <person name="Bowler C."/>
            <person name="Brownlee C."/>
            <person name="Cock J.M."/>
            <person name="Elias M."/>
            <person name="Gladyshev V.N."/>
            <person name="Groth M."/>
            <person name="Guda C."/>
            <person name="Hadaegh A."/>
            <person name="Iglesias-Rodriguez M.D."/>
            <person name="Jenkins J."/>
            <person name="Jones B.M."/>
            <person name="Lawson T."/>
            <person name="Leese F."/>
            <person name="Lindquist E."/>
            <person name="Lobanov A."/>
            <person name="Lomsadze A."/>
            <person name="Malik S.B."/>
            <person name="Marsh M.E."/>
            <person name="Mackinder L."/>
            <person name="Mock T."/>
            <person name="Mueller-Roeber B."/>
            <person name="Pagarete A."/>
            <person name="Parker M."/>
            <person name="Probert I."/>
            <person name="Quesneville H."/>
            <person name="Raines C."/>
            <person name="Rensing S.A."/>
            <person name="Riano-Pachon D.M."/>
            <person name="Richier S."/>
            <person name="Rokitta S."/>
            <person name="Shiraiwa Y."/>
            <person name="Soanes D.M."/>
            <person name="van der Giezen M."/>
            <person name="Wahlund T.M."/>
            <person name="Williams B."/>
            <person name="Wilson W."/>
            <person name="Wolfe G."/>
            <person name="Wurch L.L."/>
        </authorList>
    </citation>
    <scope>NUCLEOTIDE SEQUENCE</scope>
</reference>
<evidence type="ECO:0000256" key="1">
    <source>
        <dbReference type="SAM" id="MobiDB-lite"/>
    </source>
</evidence>
<protein>
    <submittedName>
        <fullName evidence="2">Uncharacterized protein</fullName>
    </submittedName>
</protein>
<sequence>MSLTCFGGSALCCVCTGTLLRWRASNRPTRQAQRYMLAPDEEDEEDELLQSDMAGDLPSDAFARGLAALPSGPAEGDLIGGEHTAATPATGGVTRESWVADLDAELAEFDALTASEAPQSGDGAALMAELGDRLLAPAPSTPAAREASTPVSDVPSF</sequence>